<dbReference type="GO" id="GO:0090110">
    <property type="term" value="P:COPII-coated vesicle cargo loading"/>
    <property type="evidence" value="ECO:0007669"/>
    <property type="project" value="TreeGrafter"/>
</dbReference>
<accession>A0A1X7V5Q5</accession>
<dbReference type="FunFam" id="2.130.10.10:FF:000009">
    <property type="entry name" value="Protein transport protein Sec31A isoform A"/>
    <property type="match status" value="1"/>
</dbReference>
<keyword evidence="11" id="KW-0472">Membrane</keyword>
<evidence type="ECO:0000313" key="18">
    <source>
        <dbReference type="Proteomes" id="UP000007879"/>
    </source>
</evidence>
<evidence type="ECO:0000256" key="4">
    <source>
        <dbReference type="ARBA" id="ARBA00022448"/>
    </source>
</evidence>
<dbReference type="InterPro" id="IPR015943">
    <property type="entry name" value="WD40/YVTN_repeat-like_dom_sf"/>
</dbReference>
<evidence type="ECO:0000256" key="2">
    <source>
        <dbReference type="ARBA" id="ARBA00004406"/>
    </source>
</evidence>
<keyword evidence="10" id="KW-0653">Protein transport</keyword>
<reference evidence="18" key="1">
    <citation type="journal article" date="2010" name="Nature">
        <title>The Amphimedon queenslandica genome and the evolution of animal complexity.</title>
        <authorList>
            <person name="Srivastava M."/>
            <person name="Simakov O."/>
            <person name="Chapman J."/>
            <person name="Fahey B."/>
            <person name="Gauthier M.E."/>
            <person name="Mitros T."/>
            <person name="Richards G.S."/>
            <person name="Conaco C."/>
            <person name="Dacre M."/>
            <person name="Hellsten U."/>
            <person name="Larroux C."/>
            <person name="Putnam N.H."/>
            <person name="Stanke M."/>
            <person name="Adamska M."/>
            <person name="Darling A."/>
            <person name="Degnan S.M."/>
            <person name="Oakley T.H."/>
            <person name="Plachetzki D.C."/>
            <person name="Zhai Y."/>
            <person name="Adamski M."/>
            <person name="Calcino A."/>
            <person name="Cummins S.F."/>
            <person name="Goodstein D.M."/>
            <person name="Harris C."/>
            <person name="Jackson D.J."/>
            <person name="Leys S.P."/>
            <person name="Shu S."/>
            <person name="Woodcroft B.J."/>
            <person name="Vervoort M."/>
            <person name="Kosik K.S."/>
            <person name="Manning G."/>
            <person name="Degnan B.M."/>
            <person name="Rokhsar D.S."/>
        </authorList>
    </citation>
    <scope>NUCLEOTIDE SEQUENCE [LARGE SCALE GENOMIC DNA]</scope>
</reference>
<dbReference type="Gene3D" id="1.20.940.10">
    <property type="entry name" value="Functional domain of the splicing factor Prp18"/>
    <property type="match status" value="1"/>
</dbReference>
<evidence type="ECO:0000256" key="3">
    <source>
        <dbReference type="ARBA" id="ARBA00009358"/>
    </source>
</evidence>
<keyword evidence="9" id="KW-0931">ER-Golgi transport</keyword>
<dbReference type="FunCoup" id="A0A1X7V5Q5">
    <property type="interactions" value="1078"/>
</dbReference>
<sequence>MGRVKEIKRTANVAWSPRSIQSMYLAAGTVAQQLDATFSTTASLEIFQLDLSKGGEDMPLVGSIETKQRFHKLIWSGFGLDDSYPMGVVVGGSDNGSVTLWNVEKIANSESEDALITSLDQHIGAVRALDVNPFQSNLIASGASESEVFIWDLNNPSNPMSPGNKLHPLEDISGIAWNMQVQHILASTSPNGRSVVWDLRKNEPIIQVSDSNSRIRCKSIAWHPEVATQLVTGSEDDRSPIIQLWDLRYATAPLRVLEQHQRGVLSLSWCPQDADLLLSAAKDNHVYCWNPNTDVPGGEVVYELPATSQWIFECQWCPRNPAIISTSSFDGHVTLYSLLGGGGASDDNKGLESPVVDTSDPFSAIAAQKTKRVDTAPLKTPPKWFRRPCGARFGFGGQLVSFSSTNQPSPSVVHISQVVTEPQLLKQSDQFETAMSQHSYLEYCSNKISSDPEHEQIWKFLKAKFEPEPRRHYLNLLGLSPEKLAEEVNSWIDVKKQWDIVENNDKDEGEESVATLPLTDPEGETAPLFDSEGPRSPFDDIAREVTPPTADLFTFATGEDGNDLDDDCLLTKALLVGNFKAAVDVCIKTDRMSEALILSVAGGSELFQSTQKQFFESKKSDSTKLISLITSRKWSDIAQYGDLTNWREILSCLVTYSTNEDFTKLCDVLGRRLEETGDEGCYDNAALCYICSGNVAKFVECCLRSRDGSIDNPLTLQELIEEVMLLREAIRSKSKGNPVTIDNGVLTEQLGSYAALLASQGALKTALLYLEQTTSDQSDVNLLHDRLSQHLRGTSPRCPFQQVNVKPVAPVVTPTVPMTTPTSTSMMYTNMYQPKVPENEVTKGLNNQPQPTYYNNMMGGARHDYSHQVPPMVPSSHGTMAPPIQAPPTYNPPSVDMYPPPGSHSFPGAWNDPPTLRHAKKQPKVVAPPVPMTSPLALAPVEDSPHHAPANVPSVPPPSTGPPTSNMQPNPVAPVKATAPDPIPQQPIPPEHEILHSVFNGLLMQCKSRANNNVMRRKVDEISRKLDILYDLIRQSRLSPDVLQGLHAIAQDVQGVNYVSGLARLTHMVSTSNLSEISSFMPGIKTLLQLGMQLRV</sequence>
<organism evidence="17">
    <name type="scientific">Amphimedon queenslandica</name>
    <name type="common">Sponge</name>
    <dbReference type="NCBI Taxonomy" id="400682"/>
    <lineage>
        <taxon>Eukaryota</taxon>
        <taxon>Metazoa</taxon>
        <taxon>Porifera</taxon>
        <taxon>Demospongiae</taxon>
        <taxon>Heteroscleromorpha</taxon>
        <taxon>Haplosclerida</taxon>
        <taxon>Niphatidae</taxon>
        <taxon>Amphimedon</taxon>
    </lineage>
</organism>
<protein>
    <submittedName>
        <fullName evidence="17">Uncharacterized protein</fullName>
    </submittedName>
</protein>
<dbReference type="Pfam" id="PF00400">
    <property type="entry name" value="WD40"/>
    <property type="match status" value="1"/>
</dbReference>
<feature type="repeat" description="WD" evidence="13">
    <location>
        <begin position="257"/>
        <end position="290"/>
    </location>
</feature>
<evidence type="ECO:0000256" key="14">
    <source>
        <dbReference type="SAM" id="MobiDB-lite"/>
    </source>
</evidence>
<keyword evidence="12" id="KW-0968">Cytoplasmic vesicle</keyword>
<feature type="repeat" description="WD" evidence="13">
    <location>
        <begin position="119"/>
        <end position="161"/>
    </location>
</feature>
<dbReference type="PROSITE" id="PS50082">
    <property type="entry name" value="WD_REPEATS_2"/>
    <property type="match status" value="2"/>
</dbReference>
<dbReference type="OMA" id="AQWAFGG"/>
<evidence type="ECO:0000256" key="8">
    <source>
        <dbReference type="ARBA" id="ARBA00022824"/>
    </source>
</evidence>
<feature type="region of interest" description="Disordered" evidence="14">
    <location>
        <begin position="900"/>
        <end position="983"/>
    </location>
</feature>
<dbReference type="EnsemblMetazoa" id="XM_019995035.1">
    <property type="protein sequence ID" value="XP_019850594.1"/>
    <property type="gene ID" value="LOC100637667"/>
</dbReference>
<comment type="similarity">
    <text evidence="3">Belongs to the WD repeat SEC31 family.</text>
</comment>
<dbReference type="GO" id="GO:0007029">
    <property type="term" value="P:endoplasmic reticulum organization"/>
    <property type="evidence" value="ECO:0007669"/>
    <property type="project" value="TreeGrafter"/>
</dbReference>
<dbReference type="InterPro" id="IPR040251">
    <property type="entry name" value="SEC31-like"/>
</dbReference>
<dbReference type="PANTHER" id="PTHR13923:SF11">
    <property type="entry name" value="SECRETORY 31, ISOFORM D"/>
    <property type="match status" value="1"/>
</dbReference>
<dbReference type="KEGG" id="aqu:100637667"/>
<dbReference type="Gene3D" id="1.25.40.1030">
    <property type="match status" value="1"/>
</dbReference>
<dbReference type="EnsemblMetazoa" id="Aqu2.1.35144_001">
    <property type="protein sequence ID" value="Aqu2.1.35144_001"/>
    <property type="gene ID" value="Aqu2.1.35144"/>
</dbReference>
<dbReference type="Proteomes" id="UP000007879">
    <property type="component" value="Unassembled WGS sequence"/>
</dbReference>
<evidence type="ECO:0000256" key="1">
    <source>
        <dbReference type="ARBA" id="ARBA00004180"/>
    </source>
</evidence>
<reference evidence="17" key="2">
    <citation type="submission" date="2017-05" db="UniProtKB">
        <authorList>
            <consortium name="EnsemblMetazoa"/>
        </authorList>
    </citation>
    <scope>IDENTIFICATION</scope>
</reference>
<name>A0A1X7V5Q5_AMPQE</name>
<dbReference type="GO" id="GO:0070971">
    <property type="term" value="C:endoplasmic reticulum exit site"/>
    <property type="evidence" value="ECO:0007669"/>
    <property type="project" value="TreeGrafter"/>
</dbReference>
<evidence type="ECO:0000313" key="17">
    <source>
        <dbReference type="EnsemblMetazoa" id="Aqu2.1.35144_001"/>
    </source>
</evidence>
<evidence type="ECO:0000256" key="7">
    <source>
        <dbReference type="ARBA" id="ARBA00022737"/>
    </source>
</evidence>
<keyword evidence="8" id="KW-0256">Endoplasmic reticulum</keyword>
<dbReference type="InParanoid" id="A0A1X7V5Q5"/>
<dbReference type="PROSITE" id="PS50294">
    <property type="entry name" value="WD_REPEATS_REGION"/>
    <property type="match status" value="2"/>
</dbReference>
<dbReference type="InterPro" id="IPR024298">
    <property type="entry name" value="Sec16_Sec23-bd"/>
</dbReference>
<dbReference type="eggNOG" id="KOG0307">
    <property type="taxonomic scope" value="Eukaryota"/>
</dbReference>
<evidence type="ECO:0000259" key="15">
    <source>
        <dbReference type="Pfam" id="PF07304"/>
    </source>
</evidence>
<keyword evidence="6 13" id="KW-0853">WD repeat</keyword>
<keyword evidence="7" id="KW-0677">Repeat</keyword>
<dbReference type="GO" id="GO:0005789">
    <property type="term" value="C:endoplasmic reticulum membrane"/>
    <property type="evidence" value="ECO:0007669"/>
    <property type="project" value="UniProtKB-SubCell"/>
</dbReference>
<feature type="domain" description="Sec16 Sec23-binding" evidence="16">
    <location>
        <begin position="571"/>
        <end position="775"/>
    </location>
</feature>
<gene>
    <name evidence="17" type="primary">100637667</name>
</gene>
<dbReference type="SMART" id="SM00320">
    <property type="entry name" value="WD40"/>
    <property type="match status" value="6"/>
</dbReference>
<evidence type="ECO:0000256" key="10">
    <source>
        <dbReference type="ARBA" id="ARBA00022927"/>
    </source>
</evidence>
<dbReference type="Pfam" id="PF07304">
    <property type="entry name" value="SRA1"/>
    <property type="match status" value="1"/>
</dbReference>
<evidence type="ECO:0000256" key="5">
    <source>
        <dbReference type="ARBA" id="ARBA00022490"/>
    </source>
</evidence>
<keyword evidence="4" id="KW-0813">Transport</keyword>
<feature type="domain" description="SRA1/Sec31" evidence="15">
    <location>
        <begin position="955"/>
        <end position="1088"/>
    </location>
</feature>
<evidence type="ECO:0000259" key="16">
    <source>
        <dbReference type="Pfam" id="PF12931"/>
    </source>
</evidence>
<evidence type="ECO:0000256" key="13">
    <source>
        <dbReference type="PROSITE-ProRule" id="PRU00221"/>
    </source>
</evidence>
<dbReference type="SUPFAM" id="SSF50978">
    <property type="entry name" value="WD40 repeat-like"/>
    <property type="match status" value="1"/>
</dbReference>
<evidence type="ECO:0000256" key="6">
    <source>
        <dbReference type="ARBA" id="ARBA00022574"/>
    </source>
</evidence>
<keyword evidence="5" id="KW-0963">Cytoplasm</keyword>
<dbReference type="AlphaFoldDB" id="A0A1X7V5Q5"/>
<proteinExistence type="inferred from homology"/>
<dbReference type="GO" id="GO:0005198">
    <property type="term" value="F:structural molecule activity"/>
    <property type="evidence" value="ECO:0007669"/>
    <property type="project" value="TreeGrafter"/>
</dbReference>
<keyword evidence="18" id="KW-1185">Reference proteome</keyword>
<dbReference type="InterPro" id="IPR036322">
    <property type="entry name" value="WD40_repeat_dom_sf"/>
</dbReference>
<dbReference type="Gene3D" id="2.130.10.10">
    <property type="entry name" value="YVTN repeat-like/Quinoprotein amine dehydrogenase"/>
    <property type="match status" value="1"/>
</dbReference>
<evidence type="ECO:0000256" key="12">
    <source>
        <dbReference type="ARBA" id="ARBA00023329"/>
    </source>
</evidence>
<dbReference type="Pfam" id="PF12931">
    <property type="entry name" value="TPR_Sec16"/>
    <property type="match status" value="1"/>
</dbReference>
<dbReference type="STRING" id="400682.A0A1X7V5Q5"/>
<dbReference type="InterPro" id="IPR009917">
    <property type="entry name" value="SRA1/Sec31"/>
</dbReference>
<dbReference type="OrthoDB" id="542917at2759"/>
<evidence type="ECO:0000256" key="11">
    <source>
        <dbReference type="ARBA" id="ARBA00023136"/>
    </source>
</evidence>
<feature type="region of interest" description="Disordered" evidence="14">
    <location>
        <begin position="504"/>
        <end position="534"/>
    </location>
</feature>
<comment type="subcellular location">
    <subcellularLocation>
        <location evidence="1">Cytoplasmic vesicle membrane</location>
        <topology evidence="1">Peripheral membrane protein</topology>
        <orientation evidence="1">Cytoplasmic side</orientation>
    </subcellularLocation>
    <subcellularLocation>
        <location evidence="2">Endoplasmic reticulum membrane</location>
        <topology evidence="2">Peripheral membrane protein</topology>
    </subcellularLocation>
</comment>
<evidence type="ECO:0000256" key="9">
    <source>
        <dbReference type="ARBA" id="ARBA00022892"/>
    </source>
</evidence>
<dbReference type="GO" id="GO:0030127">
    <property type="term" value="C:COPII vesicle coat"/>
    <property type="evidence" value="ECO:0007669"/>
    <property type="project" value="TreeGrafter"/>
</dbReference>
<dbReference type="PANTHER" id="PTHR13923">
    <property type="entry name" value="SEC31-RELATED PROTEIN"/>
    <property type="match status" value="1"/>
</dbReference>
<dbReference type="GO" id="GO:0015031">
    <property type="term" value="P:protein transport"/>
    <property type="evidence" value="ECO:0007669"/>
    <property type="project" value="UniProtKB-KW"/>
</dbReference>
<dbReference type="InterPro" id="IPR001680">
    <property type="entry name" value="WD40_rpt"/>
</dbReference>